<dbReference type="Pfam" id="PF00144">
    <property type="entry name" value="Beta-lactamase"/>
    <property type="match status" value="1"/>
</dbReference>
<dbReference type="InterPro" id="IPR012338">
    <property type="entry name" value="Beta-lactam/transpept-like"/>
</dbReference>
<dbReference type="PANTHER" id="PTHR22935">
    <property type="entry name" value="PENICILLIN-BINDING PROTEIN"/>
    <property type="match status" value="1"/>
</dbReference>
<dbReference type="InterPro" id="IPR051478">
    <property type="entry name" value="Beta-lactamase-like_AB/R"/>
</dbReference>
<dbReference type="Gene3D" id="3.40.710.10">
    <property type="entry name" value="DD-peptidase/beta-lactamase superfamily"/>
    <property type="match status" value="1"/>
</dbReference>
<dbReference type="InterPro" id="IPR001466">
    <property type="entry name" value="Beta-lactam-related"/>
</dbReference>
<dbReference type="Proteomes" id="UP000760480">
    <property type="component" value="Unassembled WGS sequence"/>
</dbReference>
<proteinExistence type="inferred from homology"/>
<dbReference type="NCBIfam" id="NF007943">
    <property type="entry name" value="PRK10662.1"/>
    <property type="match status" value="1"/>
</dbReference>
<sequence length="370" mass="40194">MIVGLAWSGAQVARADPFLDEIVEFTGEILYLEHKVPALVIGVVRNGETSIHGFGERAGAGSKAPDRDTLLRIGSITKAFTGQVLAHLAADNRVRLTQPLTKSWPDLAVDAKADVEHIRLIDLATHSGGLPREVPHEPGSEQDPFAPITVQTFADWLKKEPLLFKPGTSVLYSNFGFDLLAMGLSKATNQPYPELLKQYITAPLGMKDTVFTLSKEQKQRLMQGHGFAGEPLPDVPTGDVIVGAGGLYSTPNDLLRWMQWHLDRFAESGAEARLLDHSLYLMRDGLETVSGMDESGHMDAMGLAWVAMMPEGDRPFILQKAGGLQGTFSYIAFAPTRGVAVFIAINQFNFAASMAMAKVANELIATLAPR</sequence>
<evidence type="ECO:0000256" key="1">
    <source>
        <dbReference type="ARBA" id="ARBA00038473"/>
    </source>
</evidence>
<evidence type="ECO:0000313" key="3">
    <source>
        <dbReference type="EMBL" id="NMQ19675.1"/>
    </source>
</evidence>
<organism evidence="3 4">
    <name type="scientific">Candidatus Competibacter phosphatis</name>
    <dbReference type="NCBI Taxonomy" id="221280"/>
    <lineage>
        <taxon>Bacteria</taxon>
        <taxon>Pseudomonadati</taxon>
        <taxon>Pseudomonadota</taxon>
        <taxon>Gammaproteobacteria</taxon>
        <taxon>Candidatus Competibacteraceae</taxon>
        <taxon>Candidatus Competibacter</taxon>
    </lineage>
</organism>
<accession>A0ABX1TJW0</accession>
<protein>
    <submittedName>
        <fullName evidence="3">D-alanyl-D-alanine-carboxypeptidase/endopeptidase AmpH</fullName>
    </submittedName>
</protein>
<gene>
    <name evidence="3" type="primary">ampH</name>
    <name evidence="3" type="ORF">E4P82_10975</name>
</gene>
<feature type="domain" description="Beta-lactamase-related" evidence="2">
    <location>
        <begin position="33"/>
        <end position="360"/>
    </location>
</feature>
<keyword evidence="4" id="KW-1185">Reference proteome</keyword>
<reference evidence="3 4" key="1">
    <citation type="submission" date="2019-03" db="EMBL/GenBank/DDBJ databases">
        <title>Metabolic reconstructions from genomes of highly enriched 'Candidatus Accumulibacter' and 'Candidatus Competibacter' bioreactor populations.</title>
        <authorList>
            <person name="Annavajhala M.K."/>
            <person name="Welles L."/>
            <person name="Abbas B."/>
            <person name="Sorokin D."/>
            <person name="Park H."/>
            <person name="Van Loosdrecht M."/>
            <person name="Chandran K."/>
        </authorList>
    </citation>
    <scope>NUCLEOTIDE SEQUENCE [LARGE SCALE GENOMIC DNA]</scope>
    <source>
        <strain evidence="3 4">SBR_G</strain>
    </source>
</reference>
<evidence type="ECO:0000259" key="2">
    <source>
        <dbReference type="Pfam" id="PF00144"/>
    </source>
</evidence>
<comment type="similarity">
    <text evidence="1">Belongs to the beta-lactamase family.</text>
</comment>
<comment type="caution">
    <text evidence="3">The sequence shown here is derived from an EMBL/GenBank/DDBJ whole genome shotgun (WGS) entry which is preliminary data.</text>
</comment>
<dbReference type="EMBL" id="SPMZ01000029">
    <property type="protein sequence ID" value="NMQ19675.1"/>
    <property type="molecule type" value="Genomic_DNA"/>
</dbReference>
<dbReference type="PANTHER" id="PTHR22935:SF95">
    <property type="entry name" value="BETA-LACTAMASE-LIKE 1-RELATED"/>
    <property type="match status" value="1"/>
</dbReference>
<dbReference type="SUPFAM" id="SSF56601">
    <property type="entry name" value="beta-lactamase/transpeptidase-like"/>
    <property type="match status" value="1"/>
</dbReference>
<evidence type="ECO:0000313" key="4">
    <source>
        <dbReference type="Proteomes" id="UP000760480"/>
    </source>
</evidence>
<name>A0ABX1TJW0_9GAMM</name>